<reference evidence="1" key="1">
    <citation type="submission" date="2020-01" db="EMBL/GenBank/DDBJ databases">
        <title>Insect and environment-associated Actinomycetes.</title>
        <authorList>
            <person name="Currrie C."/>
            <person name="Chevrette M."/>
            <person name="Carlson C."/>
            <person name="Stubbendieck R."/>
            <person name="Wendt-Pienkowski E."/>
        </authorList>
    </citation>
    <scope>NUCLEOTIDE SEQUENCE</scope>
    <source>
        <strain evidence="1">SID7499</strain>
    </source>
</reference>
<dbReference type="EMBL" id="JAAGMN010001394">
    <property type="protein sequence ID" value="NEE07319.1"/>
    <property type="molecule type" value="Genomic_DNA"/>
</dbReference>
<dbReference type="AlphaFoldDB" id="A0A6G3WP73"/>
<accession>A0A6G3WP73</accession>
<organism evidence="1">
    <name type="scientific">Streptomyces sp. SID7499</name>
    <dbReference type="NCBI Taxonomy" id="2706086"/>
    <lineage>
        <taxon>Bacteria</taxon>
        <taxon>Bacillati</taxon>
        <taxon>Actinomycetota</taxon>
        <taxon>Actinomycetes</taxon>
        <taxon>Kitasatosporales</taxon>
        <taxon>Streptomycetaceae</taxon>
        <taxon>Streptomyces</taxon>
    </lineage>
</organism>
<comment type="caution">
    <text evidence="1">The sequence shown here is derived from an EMBL/GenBank/DDBJ whole genome shotgun (WGS) entry which is preliminary data.</text>
</comment>
<proteinExistence type="predicted"/>
<evidence type="ECO:0000313" key="1">
    <source>
        <dbReference type="EMBL" id="NEE07319.1"/>
    </source>
</evidence>
<gene>
    <name evidence="1" type="ORF">G3M58_12770</name>
</gene>
<sequence length="200" mass="21573">MGFSGHLVFARSDRPLLEAPLFGSLDEELKATVLTGEPRPGGWQMLQFDAGTWDDADLPSLVEWSGAPACVAEVSDSSLALVTGLDSIGGRWQAWLNLDTAARLLVEEPDDVEDQLLWLDTPEFHDAVGQRCAELDAEIPGTAESAMAWAAATGTSVTSQPAKIEELLRSDETFAEDLFSRLLDELGFPRPRSADARDGG</sequence>
<name>A0A6G3WP73_9ACTN</name>
<protein>
    <submittedName>
        <fullName evidence="1">Uncharacterized protein</fullName>
    </submittedName>
</protein>